<dbReference type="AlphaFoldDB" id="A0AA37LPE8"/>
<feature type="chain" id="PRO_5041219556" evidence="1">
    <location>
        <begin position="17"/>
        <end position="137"/>
    </location>
</feature>
<evidence type="ECO:0000313" key="2">
    <source>
        <dbReference type="EMBL" id="GJC79408.1"/>
    </source>
</evidence>
<name>A0AA37LPE8_9PEZI</name>
<sequence>MKFSAAALVLAAGAMAHKNVTYVTEVVSSYTTYCPGPTVITHADKTYTITSATTLTITDCPCTVTKPVITSSVVNVPSTKNATIPIATPVVSKTTIAGTAAITPTKPASVPTAGAGKAAALSGAGLAGVLGLAAFVL</sequence>
<proteinExistence type="predicted"/>
<dbReference type="GO" id="GO:0031505">
    <property type="term" value="P:fungal-type cell wall organization"/>
    <property type="evidence" value="ECO:0007669"/>
    <property type="project" value="InterPro"/>
</dbReference>
<protein>
    <submittedName>
        <fullName evidence="2">Clock-controlled protein 6</fullName>
    </submittedName>
</protein>
<dbReference type="EMBL" id="BPPX01000004">
    <property type="protein sequence ID" value="GJC79408.1"/>
    <property type="molecule type" value="Genomic_DNA"/>
</dbReference>
<dbReference type="PANTHER" id="PTHR35523:SF1">
    <property type="entry name" value="CELL WALL PROTEIN SED1"/>
    <property type="match status" value="1"/>
</dbReference>
<dbReference type="GO" id="GO:0009277">
    <property type="term" value="C:fungal-type cell wall"/>
    <property type="evidence" value="ECO:0007669"/>
    <property type="project" value="TreeGrafter"/>
</dbReference>
<dbReference type="PANTHER" id="PTHR35523">
    <property type="entry name" value="CELL WALL PROTEIN SED1"/>
    <property type="match status" value="1"/>
</dbReference>
<comment type="caution">
    <text evidence="2">The sequence shown here is derived from an EMBL/GenBank/DDBJ whole genome shotgun (WGS) entry which is preliminary data.</text>
</comment>
<dbReference type="InterPro" id="IPR038843">
    <property type="entry name" value="Sed1/Spi1"/>
</dbReference>
<reference evidence="2 3" key="1">
    <citation type="submission" date="2021-07" db="EMBL/GenBank/DDBJ databases">
        <title>Genome data of Colletotrichum spaethianum.</title>
        <authorList>
            <person name="Utami Y.D."/>
            <person name="Hiruma K."/>
        </authorList>
    </citation>
    <scope>NUCLEOTIDE SEQUENCE [LARGE SCALE GENOMIC DNA]</scope>
    <source>
        <strain evidence="2 3">MAFF 242679</strain>
    </source>
</reference>
<feature type="signal peptide" evidence="1">
    <location>
        <begin position="1"/>
        <end position="16"/>
    </location>
</feature>
<accession>A0AA37LPE8</accession>
<evidence type="ECO:0000256" key="1">
    <source>
        <dbReference type="SAM" id="SignalP"/>
    </source>
</evidence>
<gene>
    <name evidence="2" type="ORF">ColLi_02246</name>
</gene>
<organism evidence="2 3">
    <name type="scientific">Colletotrichum liriopes</name>
    <dbReference type="NCBI Taxonomy" id="708192"/>
    <lineage>
        <taxon>Eukaryota</taxon>
        <taxon>Fungi</taxon>
        <taxon>Dikarya</taxon>
        <taxon>Ascomycota</taxon>
        <taxon>Pezizomycotina</taxon>
        <taxon>Sordariomycetes</taxon>
        <taxon>Hypocreomycetidae</taxon>
        <taxon>Glomerellales</taxon>
        <taxon>Glomerellaceae</taxon>
        <taxon>Colletotrichum</taxon>
        <taxon>Colletotrichum spaethianum species complex</taxon>
    </lineage>
</organism>
<dbReference type="Proteomes" id="UP001055172">
    <property type="component" value="Unassembled WGS sequence"/>
</dbReference>
<dbReference type="GO" id="GO:0005199">
    <property type="term" value="F:structural constituent of cell wall"/>
    <property type="evidence" value="ECO:0007669"/>
    <property type="project" value="InterPro"/>
</dbReference>
<keyword evidence="1" id="KW-0732">Signal</keyword>
<keyword evidence="3" id="KW-1185">Reference proteome</keyword>
<evidence type="ECO:0000313" key="3">
    <source>
        <dbReference type="Proteomes" id="UP001055172"/>
    </source>
</evidence>